<comment type="caution">
    <text evidence="2">The sequence shown here is derived from an EMBL/GenBank/DDBJ whole genome shotgun (WGS) entry which is preliminary data.</text>
</comment>
<sequence length="197" mass="23083">MKTVFIIPGLGETEENNPVYQKIARYFKEKKIRPFIVPIHWQYRTMSDYVIEFTGFYNKYKTEESIFLGFSFGAFIAFLAAIELKPKAIILCSLSPYFKEDINGTIDAVRQDRIDRFIGKRRIKDFKQYSFGNLAEKINSKTYILYGGKELSVCQKRAIDAGKKIKNSQLIKINNTEHNIRQEGYQKELQEMISKEF</sequence>
<evidence type="ECO:0000313" key="2">
    <source>
        <dbReference type="EMBL" id="RJO61430.1"/>
    </source>
</evidence>
<keyword evidence="2" id="KW-0378">Hydrolase</keyword>
<dbReference type="GO" id="GO:0016787">
    <property type="term" value="F:hydrolase activity"/>
    <property type="evidence" value="ECO:0007669"/>
    <property type="project" value="UniProtKB-KW"/>
</dbReference>
<protein>
    <submittedName>
        <fullName evidence="2">Alpha/beta hydrolase</fullName>
    </submittedName>
</protein>
<proteinExistence type="predicted"/>
<dbReference type="EMBL" id="QZJW01000019">
    <property type="protein sequence ID" value="RJO61430.1"/>
    <property type="molecule type" value="Genomic_DNA"/>
</dbReference>
<dbReference type="SUPFAM" id="SSF53474">
    <property type="entry name" value="alpha/beta-Hydrolases"/>
    <property type="match status" value="1"/>
</dbReference>
<evidence type="ECO:0000256" key="1">
    <source>
        <dbReference type="SAM" id="Phobius"/>
    </source>
</evidence>
<reference evidence="2 3" key="1">
    <citation type="journal article" date="2017" name="ISME J.">
        <title>Energy and carbon metabolisms in a deep terrestrial subsurface fluid microbial community.</title>
        <authorList>
            <person name="Momper L."/>
            <person name="Jungbluth S.P."/>
            <person name="Lee M.D."/>
            <person name="Amend J.P."/>
        </authorList>
    </citation>
    <scope>NUCLEOTIDE SEQUENCE [LARGE SCALE GENOMIC DNA]</scope>
    <source>
        <strain evidence="2">SURF_29</strain>
    </source>
</reference>
<evidence type="ECO:0000313" key="3">
    <source>
        <dbReference type="Proteomes" id="UP000285655"/>
    </source>
</evidence>
<gene>
    <name evidence="2" type="ORF">C4544_02855</name>
</gene>
<dbReference type="InterPro" id="IPR029058">
    <property type="entry name" value="AB_hydrolase_fold"/>
</dbReference>
<keyword evidence="1" id="KW-0472">Membrane</keyword>
<name>A0A419DEF9_9BACT</name>
<dbReference type="Gene3D" id="3.40.50.1820">
    <property type="entry name" value="alpha/beta hydrolase"/>
    <property type="match status" value="1"/>
</dbReference>
<dbReference type="Proteomes" id="UP000285655">
    <property type="component" value="Unassembled WGS sequence"/>
</dbReference>
<keyword evidence="1" id="KW-0812">Transmembrane</keyword>
<keyword evidence="1" id="KW-1133">Transmembrane helix</keyword>
<feature type="transmembrane region" description="Helical" evidence="1">
    <location>
        <begin position="66"/>
        <end position="84"/>
    </location>
</feature>
<organism evidence="2 3">
    <name type="scientific">candidate division WS5 bacterium</name>
    <dbReference type="NCBI Taxonomy" id="2093353"/>
    <lineage>
        <taxon>Bacteria</taxon>
        <taxon>candidate division WS5</taxon>
    </lineage>
</organism>
<dbReference type="AlphaFoldDB" id="A0A419DEF9"/>
<accession>A0A419DEF9</accession>